<sequence>MEMEVLPEGVFGNVSFQEMYLANDNLQSIHPSALLPSKDRLEILRMEYCHLTDFPFEIIPGMKALKHLYLYKNSLTSAPVIRSDSLEILHLFNNRIAFLPEGGWSMPNLQEFHIGENNLEELPHGIVTSMEKLIHFRAQDDQFGPELRRDFLEFNSPNLNILYLHGNSISSLEAGAITGLSPNTTIFMTRNAIEELHEASFKPMVEILAQGTGILNLYGMTKLERNSVASHSHL</sequence>
<reference evidence="4" key="1">
    <citation type="submission" date="2020-11" db="EMBL/GenBank/DDBJ databases">
        <authorList>
            <person name="Tran Van P."/>
        </authorList>
    </citation>
    <scope>NUCLEOTIDE SEQUENCE</scope>
</reference>
<dbReference type="SUPFAM" id="SSF52058">
    <property type="entry name" value="L domain-like"/>
    <property type="match status" value="1"/>
</dbReference>
<dbReference type="Gene3D" id="3.80.10.10">
    <property type="entry name" value="Ribonuclease Inhibitor"/>
    <property type="match status" value="1"/>
</dbReference>
<accession>A0A7R8XH36</accession>
<dbReference type="AlphaFoldDB" id="A0A7R8XH36"/>
<dbReference type="OrthoDB" id="676979at2759"/>
<dbReference type="EMBL" id="LR900903">
    <property type="protein sequence ID" value="CAD7247230.1"/>
    <property type="molecule type" value="Genomic_DNA"/>
</dbReference>
<dbReference type="EMBL" id="CAJPEV010001386">
    <property type="protein sequence ID" value="CAG0892364.1"/>
    <property type="molecule type" value="Genomic_DNA"/>
</dbReference>
<dbReference type="PANTHER" id="PTHR24373:SF275">
    <property type="entry name" value="TIR DOMAIN-CONTAINING PROTEIN"/>
    <property type="match status" value="1"/>
</dbReference>
<dbReference type="PANTHER" id="PTHR24373">
    <property type="entry name" value="SLIT RELATED LEUCINE-RICH REPEAT NEURONAL PROTEIN"/>
    <property type="match status" value="1"/>
</dbReference>
<evidence type="ECO:0000256" key="2">
    <source>
        <dbReference type="ARBA" id="ARBA00022729"/>
    </source>
</evidence>
<keyword evidence="1" id="KW-0433">Leucine-rich repeat</keyword>
<dbReference type="InterPro" id="IPR050328">
    <property type="entry name" value="Dev_Immune_Receptor"/>
</dbReference>
<evidence type="ECO:0000256" key="3">
    <source>
        <dbReference type="ARBA" id="ARBA00022737"/>
    </source>
</evidence>
<dbReference type="Proteomes" id="UP000677054">
    <property type="component" value="Unassembled WGS sequence"/>
</dbReference>
<keyword evidence="2" id="KW-0732">Signal</keyword>
<keyword evidence="5" id="KW-1185">Reference proteome</keyword>
<dbReference type="SMART" id="SM00369">
    <property type="entry name" value="LRR_TYP"/>
    <property type="match status" value="5"/>
</dbReference>
<organism evidence="4">
    <name type="scientific">Darwinula stevensoni</name>
    <dbReference type="NCBI Taxonomy" id="69355"/>
    <lineage>
        <taxon>Eukaryota</taxon>
        <taxon>Metazoa</taxon>
        <taxon>Ecdysozoa</taxon>
        <taxon>Arthropoda</taxon>
        <taxon>Crustacea</taxon>
        <taxon>Oligostraca</taxon>
        <taxon>Ostracoda</taxon>
        <taxon>Podocopa</taxon>
        <taxon>Podocopida</taxon>
        <taxon>Darwinulocopina</taxon>
        <taxon>Darwinuloidea</taxon>
        <taxon>Darwinulidae</taxon>
        <taxon>Darwinula</taxon>
    </lineage>
</organism>
<protein>
    <submittedName>
        <fullName evidence="4">Uncharacterized protein</fullName>
    </submittedName>
</protein>
<proteinExistence type="predicted"/>
<name>A0A7R8XH36_9CRUS</name>
<evidence type="ECO:0000313" key="5">
    <source>
        <dbReference type="Proteomes" id="UP000677054"/>
    </source>
</evidence>
<dbReference type="InterPro" id="IPR003591">
    <property type="entry name" value="Leu-rich_rpt_typical-subtyp"/>
</dbReference>
<evidence type="ECO:0000256" key="1">
    <source>
        <dbReference type="ARBA" id="ARBA00022614"/>
    </source>
</evidence>
<gene>
    <name evidence="4" type="ORF">DSTB1V02_LOCUS7064</name>
</gene>
<dbReference type="InterPro" id="IPR032675">
    <property type="entry name" value="LRR_dom_sf"/>
</dbReference>
<evidence type="ECO:0000313" key="4">
    <source>
        <dbReference type="EMBL" id="CAD7247230.1"/>
    </source>
</evidence>
<keyword evidence="3" id="KW-0677">Repeat</keyword>